<dbReference type="InterPro" id="IPR011047">
    <property type="entry name" value="Quinoprotein_ADH-like_sf"/>
</dbReference>
<dbReference type="AlphaFoldDB" id="A0A1H4EJL2"/>
<proteinExistence type="predicted"/>
<dbReference type="SUPFAM" id="SSF50998">
    <property type="entry name" value="Quinoprotein alcohol dehydrogenase-like"/>
    <property type="match status" value="2"/>
</dbReference>
<feature type="domain" description="Pyrrolo-quinoline quinone repeat" evidence="1">
    <location>
        <begin position="45"/>
        <end position="138"/>
    </location>
</feature>
<evidence type="ECO:0000313" key="2">
    <source>
        <dbReference type="EMBL" id="SEA85136.1"/>
    </source>
</evidence>
<dbReference type="RefSeq" id="WP_171907629.1">
    <property type="nucleotide sequence ID" value="NZ_FNRM01000007.1"/>
</dbReference>
<keyword evidence="3" id="KW-1185">Reference proteome</keyword>
<accession>A0A1H4EJL2</accession>
<dbReference type="Pfam" id="PF13360">
    <property type="entry name" value="PQQ_2"/>
    <property type="match status" value="2"/>
</dbReference>
<dbReference type="PANTHER" id="PTHR34512:SF30">
    <property type="entry name" value="OUTER MEMBRANE PROTEIN ASSEMBLY FACTOR BAMB"/>
    <property type="match status" value="1"/>
</dbReference>
<reference evidence="2 3" key="1">
    <citation type="submission" date="2016-10" db="EMBL/GenBank/DDBJ databases">
        <authorList>
            <person name="de Groot N.N."/>
        </authorList>
    </citation>
    <scope>NUCLEOTIDE SEQUENCE [LARGE SCALE GENOMIC DNA]</scope>
    <source>
        <strain evidence="2 3">CGMCC 1.3430</strain>
    </source>
</reference>
<evidence type="ECO:0000259" key="1">
    <source>
        <dbReference type="Pfam" id="PF13360"/>
    </source>
</evidence>
<gene>
    <name evidence="2" type="ORF">SAMN04488051_10777</name>
</gene>
<dbReference type="EMBL" id="FNRM01000007">
    <property type="protein sequence ID" value="SEA85136.1"/>
    <property type="molecule type" value="Genomic_DNA"/>
</dbReference>
<sequence>MQQITHYLLALYLLSHSFLLWADGQSGFKHNTDRNSYIHASMKGWQDEPDWQLRLPGLVVSSPVIAGDTVLLASENGNLYAFHHPTKAIQWIFPTGGALSATPTVHNNTVYQLSLDDHLYAVDLTTGLELWRFRTLGEQRFAGWGYLGIQADKPVTDPWDFFLSSALVHDGMLYFGSSDQHLYALDADTGKLRWAFKTGGMVHSSPALSGDLVLVSSWDGALYALDRHSGEEQWRFQTATEQRLKVWFGIQSSPVVDGDRVYMGSRDGYLYALDLQTGAKLWRYDAERSWIVGTPSFDDHSLYVGTSDTGWLLALDKTTGQERWRHRTFVWTFSSPLVFDGQVLIASMRGDMLLLDSSSGELLQAYRTETATADRYQVMHAESGRFDYQRLGQNDWRHDSYAIMQRILHNGGFLATPTVHNNQLYITSTDGVLLRFVLYVDNE</sequence>
<dbReference type="STRING" id="152573.SAMN04488051_10777"/>
<dbReference type="Proteomes" id="UP000198773">
    <property type="component" value="Unassembled WGS sequence"/>
</dbReference>
<dbReference type="SMART" id="SM00564">
    <property type="entry name" value="PQQ"/>
    <property type="match status" value="7"/>
</dbReference>
<dbReference type="InterPro" id="IPR015943">
    <property type="entry name" value="WD40/YVTN_repeat-like_dom_sf"/>
</dbReference>
<feature type="domain" description="Pyrrolo-quinoline quinone repeat" evidence="1">
    <location>
        <begin position="168"/>
        <end position="284"/>
    </location>
</feature>
<name>A0A1H4EJL2_ALKAM</name>
<evidence type="ECO:0000313" key="3">
    <source>
        <dbReference type="Proteomes" id="UP000198773"/>
    </source>
</evidence>
<dbReference type="PANTHER" id="PTHR34512">
    <property type="entry name" value="CELL SURFACE PROTEIN"/>
    <property type="match status" value="1"/>
</dbReference>
<organism evidence="2 3">
    <name type="scientific">Alkalimonas amylolytica</name>
    <dbReference type="NCBI Taxonomy" id="152573"/>
    <lineage>
        <taxon>Bacteria</taxon>
        <taxon>Pseudomonadati</taxon>
        <taxon>Pseudomonadota</taxon>
        <taxon>Gammaproteobacteria</taxon>
        <taxon>Alkalimonas</taxon>
    </lineage>
</organism>
<protein>
    <submittedName>
        <fullName evidence="2">Outer membrane protein assembly factor BamB, contains PQQ-like beta-propeller repeat</fullName>
    </submittedName>
</protein>
<dbReference type="InterPro" id="IPR002372">
    <property type="entry name" value="PQQ_rpt_dom"/>
</dbReference>
<dbReference type="Gene3D" id="2.130.10.10">
    <property type="entry name" value="YVTN repeat-like/Quinoprotein amine dehydrogenase"/>
    <property type="match status" value="2"/>
</dbReference>
<dbReference type="InterPro" id="IPR018391">
    <property type="entry name" value="PQQ_b-propeller_rpt"/>
</dbReference>